<evidence type="ECO:0000256" key="2">
    <source>
        <dbReference type="SAM" id="Phobius"/>
    </source>
</evidence>
<reference evidence="5" key="1">
    <citation type="journal article" date="2019" name="Int. J. Syst. Evol. Microbiol.">
        <title>The Global Catalogue of Microorganisms (GCM) 10K type strain sequencing project: providing services to taxonomists for standard genome sequencing and annotation.</title>
        <authorList>
            <consortium name="The Broad Institute Genomics Platform"/>
            <consortium name="The Broad Institute Genome Sequencing Center for Infectious Disease"/>
            <person name="Wu L."/>
            <person name="Ma J."/>
        </authorList>
    </citation>
    <scope>NUCLEOTIDE SEQUENCE [LARGE SCALE GENOMIC DNA]</scope>
    <source>
        <strain evidence="5">JCM 18123</strain>
    </source>
</reference>
<feature type="region of interest" description="Disordered" evidence="1">
    <location>
        <begin position="58"/>
        <end position="93"/>
    </location>
</feature>
<dbReference type="RefSeq" id="WP_345556601.1">
    <property type="nucleotide sequence ID" value="NZ_BAABIK010000011.1"/>
</dbReference>
<feature type="domain" description="DUF8017" evidence="3">
    <location>
        <begin position="100"/>
        <end position="280"/>
    </location>
</feature>
<sequence length="281" mass="28638">MNPPEPPLPPQTAPHRPNNQGRGIAVAVMSTVAVLGVGVVVLIVLMFQSISLPQMPQMPAAGGGGDGGEGGSGTASPSPKESPVTIATPDSDDLRAVTAELTPGWQGVEVEERGIAYDVPEAWFVESPDLVSGFTDDGQGVGMGGSAVSGAREGPCYSYPPAPGRAGIAAVGQVADTAQTAAETADTWAGLAYSNDEGRAEVSATEPVPFAANGLVGHQVTVEVQAPEFDCYPTQAVLRVVSFLSPAGDDVFNFIVFADTAGPLAPEVDLDTMTASLRPLP</sequence>
<organism evidence="4 5">
    <name type="scientific">Streptomonospora halophila</name>
    <dbReference type="NCBI Taxonomy" id="427369"/>
    <lineage>
        <taxon>Bacteria</taxon>
        <taxon>Bacillati</taxon>
        <taxon>Actinomycetota</taxon>
        <taxon>Actinomycetes</taxon>
        <taxon>Streptosporangiales</taxon>
        <taxon>Nocardiopsidaceae</taxon>
        <taxon>Streptomonospora</taxon>
    </lineage>
</organism>
<feature type="transmembrane region" description="Helical" evidence="2">
    <location>
        <begin position="24"/>
        <end position="47"/>
    </location>
</feature>
<dbReference type="EMBL" id="BAABIK010000011">
    <property type="protein sequence ID" value="GAA4940778.1"/>
    <property type="molecule type" value="Genomic_DNA"/>
</dbReference>
<dbReference type="Proteomes" id="UP001499993">
    <property type="component" value="Unassembled WGS sequence"/>
</dbReference>
<keyword evidence="2" id="KW-1133">Transmembrane helix</keyword>
<protein>
    <recommendedName>
        <fullName evidence="3">DUF8017 domain-containing protein</fullName>
    </recommendedName>
</protein>
<dbReference type="InterPro" id="IPR058330">
    <property type="entry name" value="DUF8017"/>
</dbReference>
<comment type="caution">
    <text evidence="4">The sequence shown here is derived from an EMBL/GenBank/DDBJ whole genome shotgun (WGS) entry which is preliminary data.</text>
</comment>
<proteinExistence type="predicted"/>
<gene>
    <name evidence="4" type="ORF">GCM10023224_23170</name>
</gene>
<dbReference type="Pfam" id="PF26056">
    <property type="entry name" value="DUF8017"/>
    <property type="match status" value="1"/>
</dbReference>
<evidence type="ECO:0000259" key="3">
    <source>
        <dbReference type="Pfam" id="PF26056"/>
    </source>
</evidence>
<feature type="compositionally biased region" description="Gly residues" evidence="1">
    <location>
        <begin position="61"/>
        <end position="73"/>
    </location>
</feature>
<evidence type="ECO:0000256" key="1">
    <source>
        <dbReference type="SAM" id="MobiDB-lite"/>
    </source>
</evidence>
<keyword evidence="5" id="KW-1185">Reference proteome</keyword>
<keyword evidence="2" id="KW-0472">Membrane</keyword>
<accession>A0ABP9GFM3</accession>
<name>A0ABP9GFM3_9ACTN</name>
<evidence type="ECO:0000313" key="4">
    <source>
        <dbReference type="EMBL" id="GAA4940778.1"/>
    </source>
</evidence>
<keyword evidence="2" id="KW-0812">Transmembrane</keyword>
<evidence type="ECO:0000313" key="5">
    <source>
        <dbReference type="Proteomes" id="UP001499993"/>
    </source>
</evidence>